<dbReference type="SUPFAM" id="SSF56112">
    <property type="entry name" value="Protein kinase-like (PK-like)"/>
    <property type="match status" value="1"/>
</dbReference>
<keyword evidence="4" id="KW-0067">ATP-binding</keyword>
<evidence type="ECO:0000256" key="1">
    <source>
        <dbReference type="ARBA" id="ARBA00022679"/>
    </source>
</evidence>
<dbReference type="CDD" id="cd14014">
    <property type="entry name" value="STKc_PknB_like"/>
    <property type="match status" value="1"/>
</dbReference>
<dbReference type="RefSeq" id="WP_267927344.1">
    <property type="nucleotide sequence ID" value="NZ_AP024233.1"/>
</dbReference>
<protein>
    <recommendedName>
        <fullName evidence="6">Protein kinase domain-containing protein</fullName>
    </recommendedName>
</protein>
<evidence type="ECO:0000256" key="2">
    <source>
        <dbReference type="ARBA" id="ARBA00022741"/>
    </source>
</evidence>
<dbReference type="Proteomes" id="UP001063350">
    <property type="component" value="Chromosome"/>
</dbReference>
<keyword evidence="5" id="KW-0472">Membrane</keyword>
<evidence type="ECO:0000259" key="6">
    <source>
        <dbReference type="PROSITE" id="PS50011"/>
    </source>
</evidence>
<feature type="transmembrane region" description="Helical" evidence="5">
    <location>
        <begin position="218"/>
        <end position="239"/>
    </location>
</feature>
<dbReference type="KEGG" id="ddu:GF1_29930"/>
<dbReference type="InterPro" id="IPR021796">
    <property type="entry name" value="Tll0287-like_dom"/>
</dbReference>
<dbReference type="InterPro" id="IPR011009">
    <property type="entry name" value="Kinase-like_dom_sf"/>
</dbReference>
<keyword evidence="2" id="KW-0547">Nucleotide-binding</keyword>
<evidence type="ECO:0000256" key="3">
    <source>
        <dbReference type="ARBA" id="ARBA00022777"/>
    </source>
</evidence>
<dbReference type="Pfam" id="PF11845">
    <property type="entry name" value="Tll0287-like"/>
    <property type="match status" value="1"/>
</dbReference>
<evidence type="ECO:0000313" key="8">
    <source>
        <dbReference type="Proteomes" id="UP001063350"/>
    </source>
</evidence>
<dbReference type="EMBL" id="AP024233">
    <property type="protein sequence ID" value="BCO10617.1"/>
    <property type="molecule type" value="Genomic_DNA"/>
</dbReference>
<dbReference type="Pfam" id="PF00069">
    <property type="entry name" value="Pkinase"/>
    <property type="match status" value="1"/>
</dbReference>
<dbReference type="GO" id="GO:0005524">
    <property type="term" value="F:ATP binding"/>
    <property type="evidence" value="ECO:0007669"/>
    <property type="project" value="UniProtKB-KW"/>
</dbReference>
<keyword evidence="5" id="KW-1133">Transmembrane helix</keyword>
<keyword evidence="1" id="KW-0808">Transferase</keyword>
<dbReference type="GO" id="GO:0004674">
    <property type="term" value="F:protein serine/threonine kinase activity"/>
    <property type="evidence" value="ECO:0007669"/>
    <property type="project" value="TreeGrafter"/>
</dbReference>
<dbReference type="AlphaFoldDB" id="A0A915XKY1"/>
<keyword evidence="5" id="KW-0812">Transmembrane</keyword>
<dbReference type="Gene3D" id="1.10.510.10">
    <property type="entry name" value="Transferase(Phosphotransferase) domain 1"/>
    <property type="match status" value="1"/>
</dbReference>
<reference evidence="7" key="1">
    <citation type="submission" date="2020-12" db="EMBL/GenBank/DDBJ databases">
        <title>Desulfobium dissulfuricans gen. nov., sp. nov., a novel mesophilic, sulfate-reducing bacterium isolated from a deep-sea hydrothermal vent.</title>
        <authorList>
            <person name="Hashimoto Y."/>
            <person name="Tame A."/>
            <person name="Sawayama S."/>
            <person name="Miyazaki J."/>
            <person name="Takai K."/>
            <person name="Nakagawa S."/>
        </authorList>
    </citation>
    <scope>NUCLEOTIDE SEQUENCE</scope>
    <source>
        <strain evidence="7">GF1</strain>
    </source>
</reference>
<keyword evidence="8" id="KW-1185">Reference proteome</keyword>
<dbReference type="PANTHER" id="PTHR43289:SF6">
    <property type="entry name" value="SERINE_THREONINE-PROTEIN KINASE NEKL-3"/>
    <property type="match status" value="1"/>
</dbReference>
<sequence length="557" mass="63109">MIKYVNDMNLRTKFLLWSALLLVGFGLLASTLYYLHLKSILVRDALDTSEVILLEVESIREYVRDVLRPTISRREPPDTFIIEAMSSTFVSLNIMRRFGTKMEGYSFRRAALNPLNPDNRADDFEEEMFSWFEEDPSRTLWRGIVVRNGQLSFVTIIPDYMEKSCLRCHGDASRAPAEVVRRYGTAGGFRFKEGDLAGINSVSIPVAEAFARIRRNSIIVFVVIQAGAALLLFLFSVLFNNLVIRRLTHVNHALVAKKTSRQPNQDELDILRQSVTSLSRYVRAARKGAGLQPNFIDSWSIGPPITGGTLSWIYQGRDLAVNRDISLKIGLSEVLANPLYETCLRTELRIFASFHHECVPEIIATREDMLVMEPLPQMDLAEWIESTRNHTLGRKTILARLCDLVATMHTAGIVHHDLRPEIFLVGDTEKEIKIIDMGLASWREIPDVILSSGLGPQGDFASMAPEQLRGERSNPLSDIYALGVLLYRMVTRTMPFAARPSGPRGWLQAKKEVVPPSARGADITPELEQIILRAMAWEPAKRYQWIEDLWEDLKRAL</sequence>
<keyword evidence="3" id="KW-0418">Kinase</keyword>
<dbReference type="PROSITE" id="PS50011">
    <property type="entry name" value="PROTEIN_KINASE_DOM"/>
    <property type="match status" value="1"/>
</dbReference>
<evidence type="ECO:0000256" key="4">
    <source>
        <dbReference type="ARBA" id="ARBA00022840"/>
    </source>
</evidence>
<name>A0A915XKY1_9BACT</name>
<evidence type="ECO:0000313" key="7">
    <source>
        <dbReference type="EMBL" id="BCO10617.1"/>
    </source>
</evidence>
<feature type="transmembrane region" description="Helical" evidence="5">
    <location>
        <begin position="14"/>
        <end position="35"/>
    </location>
</feature>
<dbReference type="InterPro" id="IPR000719">
    <property type="entry name" value="Prot_kinase_dom"/>
</dbReference>
<proteinExistence type="predicted"/>
<dbReference type="PANTHER" id="PTHR43289">
    <property type="entry name" value="MITOGEN-ACTIVATED PROTEIN KINASE KINASE KINASE 20-RELATED"/>
    <property type="match status" value="1"/>
</dbReference>
<accession>A0A915XKY1</accession>
<gene>
    <name evidence="7" type="ORF">GF1_29930</name>
</gene>
<organism evidence="7 8">
    <name type="scientific">Desulfolithobacter dissulfuricans</name>
    <dbReference type="NCBI Taxonomy" id="2795293"/>
    <lineage>
        <taxon>Bacteria</taxon>
        <taxon>Pseudomonadati</taxon>
        <taxon>Thermodesulfobacteriota</taxon>
        <taxon>Desulfobulbia</taxon>
        <taxon>Desulfobulbales</taxon>
        <taxon>Desulfobulbaceae</taxon>
        <taxon>Desulfolithobacter</taxon>
    </lineage>
</organism>
<evidence type="ECO:0000256" key="5">
    <source>
        <dbReference type="SAM" id="Phobius"/>
    </source>
</evidence>
<feature type="domain" description="Protein kinase" evidence="6">
    <location>
        <begin position="299"/>
        <end position="557"/>
    </location>
</feature>